<feature type="repeat" description="ANK" evidence="7">
    <location>
        <begin position="72"/>
        <end position="104"/>
    </location>
</feature>
<proteinExistence type="predicted"/>
<feature type="repeat" description="ANK" evidence="7">
    <location>
        <begin position="296"/>
        <end position="320"/>
    </location>
</feature>
<gene>
    <name evidence="10" type="ORF">DCAR_0935963</name>
</gene>
<evidence type="ECO:0000256" key="4">
    <source>
        <dbReference type="ARBA" id="ARBA00022989"/>
    </source>
</evidence>
<dbReference type="PROSITE" id="PS50297">
    <property type="entry name" value="ANK_REP_REGION"/>
    <property type="match status" value="2"/>
</dbReference>
<dbReference type="Proteomes" id="UP000077755">
    <property type="component" value="Chromosome 9"/>
</dbReference>
<dbReference type="PANTHER" id="PTHR24186:SF50">
    <property type="entry name" value="ANKYRIN REPEAT-CONTAINING PROTEIN ITN1-LIKE ISOFORM X1"/>
    <property type="match status" value="1"/>
</dbReference>
<feature type="transmembrane region" description="Helical" evidence="8">
    <location>
        <begin position="510"/>
        <end position="530"/>
    </location>
</feature>
<organism evidence="10 11">
    <name type="scientific">Daucus carota subsp. sativus</name>
    <name type="common">Carrot</name>
    <dbReference type="NCBI Taxonomy" id="79200"/>
    <lineage>
        <taxon>Eukaryota</taxon>
        <taxon>Viridiplantae</taxon>
        <taxon>Streptophyta</taxon>
        <taxon>Embryophyta</taxon>
        <taxon>Tracheophyta</taxon>
        <taxon>Spermatophyta</taxon>
        <taxon>Magnoliopsida</taxon>
        <taxon>eudicotyledons</taxon>
        <taxon>Gunneridae</taxon>
        <taxon>Pentapetalae</taxon>
        <taxon>asterids</taxon>
        <taxon>campanulids</taxon>
        <taxon>Apiales</taxon>
        <taxon>Apiaceae</taxon>
        <taxon>Apioideae</taxon>
        <taxon>Scandiceae</taxon>
        <taxon>Daucinae</taxon>
        <taxon>Daucus</taxon>
        <taxon>Daucus sect. Daucus</taxon>
    </lineage>
</organism>
<dbReference type="Gene3D" id="1.25.40.20">
    <property type="entry name" value="Ankyrin repeat-containing domain"/>
    <property type="match status" value="3"/>
</dbReference>
<evidence type="ECO:0000256" key="3">
    <source>
        <dbReference type="ARBA" id="ARBA00022737"/>
    </source>
</evidence>
<dbReference type="Pfam" id="PF13962">
    <property type="entry name" value="PGG"/>
    <property type="match status" value="1"/>
</dbReference>
<dbReference type="PROSITE" id="PS50088">
    <property type="entry name" value="ANK_REPEAT"/>
    <property type="match status" value="2"/>
</dbReference>
<dbReference type="InterPro" id="IPR002110">
    <property type="entry name" value="Ankyrin_rpt"/>
</dbReference>
<reference evidence="10" key="2">
    <citation type="submission" date="2022-03" db="EMBL/GenBank/DDBJ databases">
        <title>Draft title - Genomic analysis of global carrot germplasm unveils the trajectory of domestication and the origin of high carotenoid orange carrot.</title>
        <authorList>
            <person name="Iorizzo M."/>
            <person name="Ellison S."/>
            <person name="Senalik D."/>
            <person name="Macko-Podgorni A."/>
            <person name="Grzebelus D."/>
            <person name="Bostan H."/>
            <person name="Rolling W."/>
            <person name="Curaba J."/>
            <person name="Simon P."/>
        </authorList>
    </citation>
    <scope>NUCLEOTIDE SEQUENCE</scope>
    <source>
        <tissue evidence="10">Leaf</tissue>
    </source>
</reference>
<keyword evidence="11" id="KW-1185">Reference proteome</keyword>
<evidence type="ECO:0000256" key="8">
    <source>
        <dbReference type="SAM" id="Phobius"/>
    </source>
</evidence>
<evidence type="ECO:0000256" key="2">
    <source>
        <dbReference type="ARBA" id="ARBA00022692"/>
    </source>
</evidence>
<keyword evidence="2 8" id="KW-0812">Transmembrane</keyword>
<feature type="transmembrane region" description="Helical" evidence="8">
    <location>
        <begin position="542"/>
        <end position="563"/>
    </location>
</feature>
<evidence type="ECO:0000313" key="11">
    <source>
        <dbReference type="Proteomes" id="UP000077755"/>
    </source>
</evidence>
<keyword evidence="5 7" id="KW-0040">ANK repeat</keyword>
<dbReference type="EMBL" id="CP093351">
    <property type="protein sequence ID" value="WOH16410.1"/>
    <property type="molecule type" value="Genomic_DNA"/>
</dbReference>
<keyword evidence="4 8" id="KW-1133">Transmembrane helix</keyword>
<keyword evidence="6 8" id="KW-0472">Membrane</keyword>
<keyword evidence="3" id="KW-0677">Repeat</keyword>
<dbReference type="PANTHER" id="PTHR24186">
    <property type="entry name" value="PROTEIN PHOSPHATASE 1 REGULATORY SUBUNIT"/>
    <property type="match status" value="1"/>
</dbReference>
<evidence type="ECO:0000256" key="7">
    <source>
        <dbReference type="PROSITE-ProRule" id="PRU00023"/>
    </source>
</evidence>
<evidence type="ECO:0000259" key="9">
    <source>
        <dbReference type="Pfam" id="PF13962"/>
    </source>
</evidence>
<dbReference type="SUPFAM" id="SSF48403">
    <property type="entry name" value="Ankyrin repeat"/>
    <property type="match status" value="1"/>
</dbReference>
<comment type="subcellular location">
    <subcellularLocation>
        <location evidence="1">Membrane</location>
        <topology evidence="1">Multi-pass membrane protein</topology>
    </subcellularLocation>
</comment>
<sequence length="587" mass="66268">MSDALYDAVTKDNIDVLKQMEGTFYVSRQRVRRQRTPTKNTVLHLACQYGSINCVKHLLTVHGSLIGKVNLRGDLALHLAARQGHYDVVVALIDAAKSSSQEPESACKKSITLIESQVRTQNLELETPLHDAVRYNHNNVVQLLVNEDPNDCYCQNKRKETPLYLASTRCYVDIITTILDTCGWSEIDHGPAGRTALHAVVLDDGKHECVKLLMDKHRDLIHRRDDNGWTVFHYVACNDLYTIVENLVGKDKSVGYLRDNKYKRTALHVAAYKGNVRVMEKLLQYYPSCWDMVDKNGQNIMHIAVEQNRKEVIRYILSQGCKAYRNLLMQRDKDGNTPLHLITKLGCYVQELMDERTIDWEVLNGENGTPLDHLMHWGKETAPLTDQAMLRRTLVDANVKKHWHFLQALEEGYIQNEEDTKEVELYKRWISTHMVVAALITTVALTAGFAMPGGFDGNQGKAHGSAVLLRKTSFEGFIVTDTIALICSMSSLFLYFMTTMYEDVGRVRKLFFISVLLNTASIIAITVAFITGTYSVLDHSSALAISIIVISCSFLGIAFLVFVSMLITVIRILAADISVFAVLKYLK</sequence>
<dbReference type="SMART" id="SM00248">
    <property type="entry name" value="ANK"/>
    <property type="match status" value="8"/>
</dbReference>
<dbReference type="AlphaFoldDB" id="A0AAF0XYA7"/>
<dbReference type="InterPro" id="IPR036770">
    <property type="entry name" value="Ankyrin_rpt-contain_sf"/>
</dbReference>
<evidence type="ECO:0000313" key="10">
    <source>
        <dbReference type="EMBL" id="WOH16410.1"/>
    </source>
</evidence>
<name>A0AAF0XYA7_DAUCS</name>
<evidence type="ECO:0000256" key="5">
    <source>
        <dbReference type="ARBA" id="ARBA00023043"/>
    </source>
</evidence>
<dbReference type="Pfam" id="PF12796">
    <property type="entry name" value="Ank_2"/>
    <property type="match status" value="4"/>
</dbReference>
<dbReference type="GO" id="GO:0005886">
    <property type="term" value="C:plasma membrane"/>
    <property type="evidence" value="ECO:0007669"/>
    <property type="project" value="TreeGrafter"/>
</dbReference>
<evidence type="ECO:0000256" key="1">
    <source>
        <dbReference type="ARBA" id="ARBA00004141"/>
    </source>
</evidence>
<reference evidence="10" key="1">
    <citation type="journal article" date="2016" name="Nat. Genet.">
        <title>A high-quality carrot genome assembly provides new insights into carotenoid accumulation and asterid genome evolution.</title>
        <authorList>
            <person name="Iorizzo M."/>
            <person name="Ellison S."/>
            <person name="Senalik D."/>
            <person name="Zeng P."/>
            <person name="Satapoomin P."/>
            <person name="Huang J."/>
            <person name="Bowman M."/>
            <person name="Iovene M."/>
            <person name="Sanseverino W."/>
            <person name="Cavagnaro P."/>
            <person name="Yildiz M."/>
            <person name="Macko-Podgorni A."/>
            <person name="Moranska E."/>
            <person name="Grzebelus E."/>
            <person name="Grzebelus D."/>
            <person name="Ashrafi H."/>
            <person name="Zheng Z."/>
            <person name="Cheng S."/>
            <person name="Spooner D."/>
            <person name="Van Deynze A."/>
            <person name="Simon P."/>
        </authorList>
    </citation>
    <scope>NUCLEOTIDE SEQUENCE</scope>
    <source>
        <tissue evidence="10">Leaf</tissue>
    </source>
</reference>
<protein>
    <recommendedName>
        <fullName evidence="9">PGG domain-containing protein</fullName>
    </recommendedName>
</protein>
<feature type="transmembrane region" description="Helical" evidence="8">
    <location>
        <begin position="476"/>
        <end position="498"/>
    </location>
</feature>
<feature type="transmembrane region" description="Helical" evidence="8">
    <location>
        <begin position="434"/>
        <end position="455"/>
    </location>
</feature>
<accession>A0AAF0XYA7</accession>
<feature type="domain" description="PGG" evidence="9">
    <location>
        <begin position="426"/>
        <end position="535"/>
    </location>
</feature>
<dbReference type="InterPro" id="IPR026961">
    <property type="entry name" value="PGG_dom"/>
</dbReference>
<evidence type="ECO:0000256" key="6">
    <source>
        <dbReference type="ARBA" id="ARBA00023136"/>
    </source>
</evidence>